<dbReference type="EMBL" id="JAGTXO010000011">
    <property type="protein sequence ID" value="KAG8465006.1"/>
    <property type="molecule type" value="Genomic_DNA"/>
</dbReference>
<feature type="region of interest" description="Disordered" evidence="1">
    <location>
        <begin position="187"/>
        <end position="212"/>
    </location>
</feature>
<organism evidence="2 3">
    <name type="scientific">Diacronema lutheri</name>
    <name type="common">Unicellular marine alga</name>
    <name type="synonym">Monochrysis lutheri</name>
    <dbReference type="NCBI Taxonomy" id="2081491"/>
    <lineage>
        <taxon>Eukaryota</taxon>
        <taxon>Haptista</taxon>
        <taxon>Haptophyta</taxon>
        <taxon>Pavlovophyceae</taxon>
        <taxon>Pavlovales</taxon>
        <taxon>Pavlovaceae</taxon>
        <taxon>Diacronema</taxon>
    </lineage>
</organism>
<name>A0A8J6CBD6_DIALT</name>
<dbReference type="AlphaFoldDB" id="A0A8J6CBD6"/>
<sequence length="496" mass="51518">MSVVAKHESGVPPLGPRNAHAGARGAPLTARADVLDGWQNSAESVAETVFGVLKRSLSFGRPAAGVAAKAAPGAALGASYPLLSSSAHVRDAGGAAGARVLLERRPSFQRREPTFLDSVLDWDGSRRAAEAARRDTAATRVQAAARARRARLERARAAAAVLRIQATARGLSARELVRARHRAATRAQAGWRGRAGRAEARRRRATRSVGAGLARRASFRRHGGGKCGQDDSADRSWISRAISRPKPAAGPAAAVGGCRAATAAAPSLVDRAPPKPAALAVGAHRAGPVSTGTMGSLVRKLSFRLGGVDRASRASSSTSHMSLTPRPRIATLPAPGAGALGFAPLPGTRRASEADTSDRSSQPGGSWAGRQASGAHCVDGGQQARSFDHGLRARAASGPPLFSLQHGASHLPVAHARADERLAFESKTPRELREDFVPISSMPGLAHARPAPGAPAGSHARTPLVDEPSREPSVARSAARPRRGSWQTWGLRTGRV</sequence>
<feature type="compositionally biased region" description="Low complexity" evidence="1">
    <location>
        <begin position="446"/>
        <end position="461"/>
    </location>
</feature>
<reference evidence="2" key="1">
    <citation type="submission" date="2021-05" db="EMBL/GenBank/DDBJ databases">
        <title>The genome of the haptophyte Pavlova lutheri (Diacronema luteri, Pavlovales) - a model for lipid biosynthesis in eukaryotic algae.</title>
        <authorList>
            <person name="Hulatt C.J."/>
            <person name="Posewitz M.C."/>
        </authorList>
    </citation>
    <scope>NUCLEOTIDE SEQUENCE</scope>
    <source>
        <strain evidence="2">NIVA-4/92</strain>
    </source>
</reference>
<protein>
    <submittedName>
        <fullName evidence="2">Uncharacterized protein</fullName>
    </submittedName>
</protein>
<evidence type="ECO:0000256" key="1">
    <source>
        <dbReference type="SAM" id="MobiDB-lite"/>
    </source>
</evidence>
<feature type="region of interest" description="Disordered" evidence="1">
    <location>
        <begin position="1"/>
        <end position="23"/>
    </location>
</feature>
<dbReference type="PROSITE" id="PS50096">
    <property type="entry name" value="IQ"/>
    <property type="match status" value="2"/>
</dbReference>
<feature type="region of interest" description="Disordered" evidence="1">
    <location>
        <begin position="308"/>
        <end position="382"/>
    </location>
</feature>
<feature type="compositionally biased region" description="Low complexity" evidence="1">
    <location>
        <begin position="332"/>
        <end position="347"/>
    </location>
</feature>
<evidence type="ECO:0000313" key="3">
    <source>
        <dbReference type="Proteomes" id="UP000751190"/>
    </source>
</evidence>
<dbReference type="Proteomes" id="UP000751190">
    <property type="component" value="Unassembled WGS sequence"/>
</dbReference>
<accession>A0A8J6CBD6</accession>
<dbReference type="InterPro" id="IPR000048">
    <property type="entry name" value="IQ_motif_EF-hand-BS"/>
</dbReference>
<gene>
    <name evidence="2" type="ORF">KFE25_012369</name>
</gene>
<dbReference type="SMART" id="SM00015">
    <property type="entry name" value="IQ"/>
    <property type="match status" value="3"/>
</dbReference>
<proteinExistence type="predicted"/>
<evidence type="ECO:0000313" key="2">
    <source>
        <dbReference type="EMBL" id="KAG8465006.1"/>
    </source>
</evidence>
<keyword evidence="3" id="KW-1185">Reference proteome</keyword>
<comment type="caution">
    <text evidence="2">The sequence shown here is derived from an EMBL/GenBank/DDBJ whole genome shotgun (WGS) entry which is preliminary data.</text>
</comment>
<feature type="region of interest" description="Disordered" evidence="1">
    <location>
        <begin position="443"/>
        <end position="496"/>
    </location>
</feature>